<reference evidence="1" key="2">
    <citation type="journal article" date="2015" name="Fish Shellfish Immunol.">
        <title>Early steps in the European eel (Anguilla anguilla)-Vibrio vulnificus interaction in the gills: Role of the RtxA13 toxin.</title>
        <authorList>
            <person name="Callol A."/>
            <person name="Pajuelo D."/>
            <person name="Ebbesson L."/>
            <person name="Teles M."/>
            <person name="MacKenzie S."/>
            <person name="Amaro C."/>
        </authorList>
    </citation>
    <scope>NUCLEOTIDE SEQUENCE</scope>
</reference>
<evidence type="ECO:0000313" key="1">
    <source>
        <dbReference type="EMBL" id="JAH23483.1"/>
    </source>
</evidence>
<protein>
    <submittedName>
        <fullName evidence="1">Uncharacterized protein</fullName>
    </submittedName>
</protein>
<reference evidence="1" key="1">
    <citation type="submission" date="2014-11" db="EMBL/GenBank/DDBJ databases">
        <authorList>
            <person name="Amaro Gonzalez C."/>
        </authorList>
    </citation>
    <scope>NUCLEOTIDE SEQUENCE</scope>
</reference>
<name>A0A0E9R559_ANGAN</name>
<accession>A0A0E9R559</accession>
<organism evidence="1">
    <name type="scientific">Anguilla anguilla</name>
    <name type="common">European freshwater eel</name>
    <name type="synonym">Muraena anguilla</name>
    <dbReference type="NCBI Taxonomy" id="7936"/>
    <lineage>
        <taxon>Eukaryota</taxon>
        <taxon>Metazoa</taxon>
        <taxon>Chordata</taxon>
        <taxon>Craniata</taxon>
        <taxon>Vertebrata</taxon>
        <taxon>Euteleostomi</taxon>
        <taxon>Actinopterygii</taxon>
        <taxon>Neopterygii</taxon>
        <taxon>Teleostei</taxon>
        <taxon>Anguilliformes</taxon>
        <taxon>Anguillidae</taxon>
        <taxon>Anguilla</taxon>
    </lineage>
</organism>
<dbReference type="EMBL" id="GBXM01085094">
    <property type="protein sequence ID" value="JAH23483.1"/>
    <property type="molecule type" value="Transcribed_RNA"/>
</dbReference>
<proteinExistence type="predicted"/>
<sequence length="58" mass="6099">MLITTGAKEGWACPSEGHVLLDPPSSLSHSWIKVAVHAPTFLTTGNVSPAIIMVQTSI</sequence>
<dbReference type="AlphaFoldDB" id="A0A0E9R559"/>